<protein>
    <recommendedName>
        <fullName evidence="1">CCDC93 N-terminal domain-containing protein</fullName>
    </recommendedName>
</protein>
<evidence type="ECO:0000259" key="1">
    <source>
        <dbReference type="Pfam" id="PF21673"/>
    </source>
</evidence>
<reference evidence="2 3" key="1">
    <citation type="journal article" date="2019" name="Plant Biotechnol. J.">
        <title>The red bayberry genome and genetic basis of sex determination.</title>
        <authorList>
            <person name="Jia H.M."/>
            <person name="Jia H.J."/>
            <person name="Cai Q.L."/>
            <person name="Wang Y."/>
            <person name="Zhao H.B."/>
            <person name="Yang W.F."/>
            <person name="Wang G.Y."/>
            <person name="Li Y.H."/>
            <person name="Zhan D.L."/>
            <person name="Shen Y.T."/>
            <person name="Niu Q.F."/>
            <person name="Chang L."/>
            <person name="Qiu J."/>
            <person name="Zhao L."/>
            <person name="Xie H.B."/>
            <person name="Fu W.Y."/>
            <person name="Jin J."/>
            <person name="Li X.W."/>
            <person name="Jiao Y."/>
            <person name="Zhou C.C."/>
            <person name="Tu T."/>
            <person name="Chai C.Y."/>
            <person name="Gao J.L."/>
            <person name="Fan L.J."/>
            <person name="van de Weg E."/>
            <person name="Wang J.Y."/>
            <person name="Gao Z.S."/>
        </authorList>
    </citation>
    <scope>NUCLEOTIDE SEQUENCE [LARGE SCALE GENOMIC DNA]</scope>
    <source>
        <tissue evidence="2">Leaves</tissue>
    </source>
</reference>
<comment type="caution">
    <text evidence="2">The sequence shown here is derived from an EMBL/GenBank/DDBJ whole genome shotgun (WGS) entry which is preliminary data.</text>
</comment>
<evidence type="ECO:0000313" key="2">
    <source>
        <dbReference type="EMBL" id="KAB1204544.1"/>
    </source>
</evidence>
<dbReference type="AlphaFoldDB" id="A0A6A1UVT0"/>
<accession>A0A6A1UVT0</accession>
<gene>
    <name evidence="2" type="ORF">CJ030_MR8G021804</name>
</gene>
<dbReference type="Proteomes" id="UP000516437">
    <property type="component" value="Chromosome 8"/>
</dbReference>
<name>A0A6A1UVT0_9ROSI</name>
<dbReference type="Pfam" id="PF21673">
    <property type="entry name" value="CCDC93_N"/>
    <property type="match status" value="1"/>
</dbReference>
<keyword evidence="3" id="KW-1185">Reference proteome</keyword>
<dbReference type="EMBL" id="RXIC02000026">
    <property type="protein sequence ID" value="KAB1204544.1"/>
    <property type="molecule type" value="Genomic_DNA"/>
</dbReference>
<proteinExistence type="predicted"/>
<sequence>MADSHSLPEAVSPSALGPIYDLLLSVGYADAGKTDVSGFNRVSGGLAWCISTVNDETLTSQDEMHVTGS</sequence>
<evidence type="ECO:0000313" key="3">
    <source>
        <dbReference type="Proteomes" id="UP000516437"/>
    </source>
</evidence>
<organism evidence="2 3">
    <name type="scientific">Morella rubra</name>
    <name type="common">Chinese bayberry</name>
    <dbReference type="NCBI Taxonomy" id="262757"/>
    <lineage>
        <taxon>Eukaryota</taxon>
        <taxon>Viridiplantae</taxon>
        <taxon>Streptophyta</taxon>
        <taxon>Embryophyta</taxon>
        <taxon>Tracheophyta</taxon>
        <taxon>Spermatophyta</taxon>
        <taxon>Magnoliopsida</taxon>
        <taxon>eudicotyledons</taxon>
        <taxon>Gunneridae</taxon>
        <taxon>Pentapetalae</taxon>
        <taxon>rosids</taxon>
        <taxon>fabids</taxon>
        <taxon>Fagales</taxon>
        <taxon>Myricaceae</taxon>
        <taxon>Morella</taxon>
    </lineage>
</organism>
<feature type="domain" description="CCDC93 N-terminal" evidence="1">
    <location>
        <begin position="13"/>
        <end position="57"/>
    </location>
</feature>
<dbReference type="OrthoDB" id="16092at2759"/>
<dbReference type="InterPro" id="IPR048747">
    <property type="entry name" value="CCDC93_N"/>
</dbReference>